<dbReference type="InterPro" id="IPR045760">
    <property type="entry name" value="DAP_DH_C"/>
</dbReference>
<keyword evidence="6" id="KW-1185">Reference proteome</keyword>
<evidence type="ECO:0000256" key="2">
    <source>
        <dbReference type="ARBA" id="ARBA00023002"/>
    </source>
</evidence>
<accession>A0A2U3NR03</accession>
<reference evidence="5 6" key="1">
    <citation type="submission" date="2017-01" db="EMBL/GenBank/DDBJ databases">
        <authorList>
            <consortium name="Urmite Genomes"/>
        </authorList>
    </citation>
    <scope>NUCLEOTIDE SEQUENCE [LARGE SCALE GENOMIC DNA]</scope>
    <source>
        <strain evidence="5 6">AB57</strain>
    </source>
</reference>
<proteinExistence type="predicted"/>
<dbReference type="EMBL" id="FUFA01000004">
    <property type="protein sequence ID" value="SPM33947.1"/>
    <property type="molecule type" value="Genomic_DNA"/>
</dbReference>
<dbReference type="Proteomes" id="UP000240988">
    <property type="component" value="Unassembled WGS sequence"/>
</dbReference>
<name>A0A2U3NR03_9MYCO</name>
<sequence length="353" mass="37796">MTAGKTARTYRVVQWSAGRMGKKSIRGVVAHPYLELVGLYVYSDDKEGVDAGTLAGIEPLGIAATRDIEDVVALAPDCVLYMQEGFDLDDLTRLLGAGVNVITTRNEFFYGPAMDPAIRARIEAACHTGGTSIHATGSSPGFSTTTMPLTLLNPMRRLDELTIDEYADIPASVEPPMIKRMGMGAPVTGTTLDPAMLAPAVIGYQQSIVALADAIGCPLDGFEVRGDIARATQPHTLSDGFVIEQGTMAAQRLTVAGMRNGKAFISFRAHWFCTQHLDPDWGIDGEGWLFTTTGDAPMQVRVTYGRTDEGYSEHLAGYTAHPAVNAIPYVVEATPGIVTIFDLPPIIAHLGPN</sequence>
<dbReference type="OrthoDB" id="4759936at2"/>
<evidence type="ECO:0000313" key="5">
    <source>
        <dbReference type="EMBL" id="SPM33947.1"/>
    </source>
</evidence>
<dbReference type="InterPro" id="IPR036291">
    <property type="entry name" value="NAD(P)-bd_dom_sf"/>
</dbReference>
<feature type="domain" description="2,4-diaminopentanoate dehydrogenase C-terminal" evidence="4">
    <location>
        <begin position="202"/>
        <end position="348"/>
    </location>
</feature>
<dbReference type="RefSeq" id="WP_077087223.1">
    <property type="nucleotide sequence ID" value="NZ_LT721901.1"/>
</dbReference>
<evidence type="ECO:0000256" key="1">
    <source>
        <dbReference type="ARBA" id="ARBA00022857"/>
    </source>
</evidence>
<feature type="domain" description="Dihydrodipicolinate reductase N-terminal" evidence="3">
    <location>
        <begin position="17"/>
        <end position="79"/>
    </location>
</feature>
<keyword evidence="2" id="KW-0560">Oxidoreductase</keyword>
<protein>
    <submittedName>
        <fullName evidence="5">Dihydrodipicolinate reductase</fullName>
    </submittedName>
</protein>
<dbReference type="CDD" id="cd24146">
    <property type="entry name" value="nat-AmDH_N_like"/>
    <property type="match status" value="1"/>
</dbReference>
<keyword evidence="1" id="KW-0521">NADP</keyword>
<dbReference type="Pfam" id="PF01113">
    <property type="entry name" value="DapB_N"/>
    <property type="match status" value="1"/>
</dbReference>
<organism evidence="5 6">
    <name type="scientific">Mycobacterium rhizamassiliense</name>
    <dbReference type="NCBI Taxonomy" id="1841860"/>
    <lineage>
        <taxon>Bacteria</taxon>
        <taxon>Bacillati</taxon>
        <taxon>Actinomycetota</taxon>
        <taxon>Actinomycetes</taxon>
        <taxon>Mycobacteriales</taxon>
        <taxon>Mycobacteriaceae</taxon>
        <taxon>Mycobacterium</taxon>
    </lineage>
</organism>
<dbReference type="SUPFAM" id="SSF51735">
    <property type="entry name" value="NAD(P)-binding Rossmann-fold domains"/>
    <property type="match status" value="1"/>
</dbReference>
<evidence type="ECO:0000259" key="3">
    <source>
        <dbReference type="Pfam" id="PF01113"/>
    </source>
</evidence>
<dbReference type="AlphaFoldDB" id="A0A2U3NR03"/>
<evidence type="ECO:0000313" key="6">
    <source>
        <dbReference type="Proteomes" id="UP000240988"/>
    </source>
</evidence>
<dbReference type="InterPro" id="IPR000846">
    <property type="entry name" value="DapB_N"/>
</dbReference>
<dbReference type="Gene3D" id="3.40.50.720">
    <property type="entry name" value="NAD(P)-binding Rossmann-like Domain"/>
    <property type="match status" value="1"/>
</dbReference>
<dbReference type="GO" id="GO:0009089">
    <property type="term" value="P:lysine biosynthetic process via diaminopimelate"/>
    <property type="evidence" value="ECO:0007669"/>
    <property type="project" value="InterPro"/>
</dbReference>
<gene>
    <name evidence="5" type="ORF">MRAB57_1754</name>
</gene>
<dbReference type="GO" id="GO:0008839">
    <property type="term" value="F:4-hydroxy-tetrahydrodipicolinate reductase"/>
    <property type="evidence" value="ECO:0007669"/>
    <property type="project" value="InterPro"/>
</dbReference>
<dbReference type="Pfam" id="PF19328">
    <property type="entry name" value="DAP_DH_C"/>
    <property type="match status" value="1"/>
</dbReference>
<dbReference type="STRING" id="1841860.GCA_900157375_01756"/>
<evidence type="ECO:0000259" key="4">
    <source>
        <dbReference type="Pfam" id="PF19328"/>
    </source>
</evidence>